<feature type="transmembrane region" description="Helical" evidence="5">
    <location>
        <begin position="34"/>
        <end position="55"/>
    </location>
</feature>
<evidence type="ECO:0000313" key="7">
    <source>
        <dbReference type="Proteomes" id="UP000193498"/>
    </source>
</evidence>
<evidence type="ECO:0000256" key="3">
    <source>
        <dbReference type="ARBA" id="ARBA00022989"/>
    </source>
</evidence>
<protein>
    <submittedName>
        <fullName evidence="6">Putative unfolded protein response protein Orm1</fullName>
    </submittedName>
</protein>
<keyword evidence="4 5" id="KW-0472">Membrane</keyword>
<proteinExistence type="predicted"/>
<sequence length="167" mass="18997">MSVITHQKSPDNATYTDTTCQTNLNSSWVNYKGVWVFNFILIFALKIFFGVIPGISTETSWTLTNLAYNLISYAVFHWIIGVPFEFNQGACDELTLWEQMDNGTQFSPSKKYFTAAPIILFLLGIHYTHYDGITFMINLTALTINLIGKLPAMHRVRLFGFNAVHID</sequence>
<dbReference type="STRING" id="1314790.A0A1Y1Y7T7"/>
<dbReference type="FunCoup" id="A0A1Y1Y7T7">
    <property type="interactions" value="438"/>
</dbReference>
<dbReference type="PIRSF" id="PIRSF018147">
    <property type="entry name" value="ORMDL"/>
    <property type="match status" value="1"/>
</dbReference>
<organism evidence="6 7">
    <name type="scientific">Basidiobolus meristosporus CBS 931.73</name>
    <dbReference type="NCBI Taxonomy" id="1314790"/>
    <lineage>
        <taxon>Eukaryota</taxon>
        <taxon>Fungi</taxon>
        <taxon>Fungi incertae sedis</taxon>
        <taxon>Zoopagomycota</taxon>
        <taxon>Entomophthoromycotina</taxon>
        <taxon>Basidiobolomycetes</taxon>
        <taxon>Basidiobolales</taxon>
        <taxon>Basidiobolaceae</taxon>
        <taxon>Basidiobolus</taxon>
    </lineage>
</organism>
<keyword evidence="2 5" id="KW-0812">Transmembrane</keyword>
<dbReference type="OrthoDB" id="1932233at2759"/>
<feature type="transmembrane region" description="Helical" evidence="5">
    <location>
        <begin position="112"/>
        <end position="129"/>
    </location>
</feature>
<accession>A0A1Y1Y7T7</accession>
<evidence type="ECO:0000256" key="5">
    <source>
        <dbReference type="SAM" id="Phobius"/>
    </source>
</evidence>
<evidence type="ECO:0000256" key="1">
    <source>
        <dbReference type="ARBA" id="ARBA00004141"/>
    </source>
</evidence>
<dbReference type="InterPro" id="IPR007203">
    <property type="entry name" value="ORMDL"/>
</dbReference>
<dbReference type="PANTHER" id="PTHR12665">
    <property type="entry name" value="ORMDL PROTEINS"/>
    <property type="match status" value="1"/>
</dbReference>
<dbReference type="Proteomes" id="UP000193498">
    <property type="component" value="Unassembled WGS sequence"/>
</dbReference>
<keyword evidence="7" id="KW-1185">Reference proteome</keyword>
<name>A0A1Y1Y7T7_9FUNG</name>
<dbReference type="EMBL" id="MCFE01000214">
    <property type="protein sequence ID" value="ORX94090.1"/>
    <property type="molecule type" value="Genomic_DNA"/>
</dbReference>
<dbReference type="GO" id="GO:0005789">
    <property type="term" value="C:endoplasmic reticulum membrane"/>
    <property type="evidence" value="ECO:0007669"/>
    <property type="project" value="InterPro"/>
</dbReference>
<dbReference type="Pfam" id="PF04061">
    <property type="entry name" value="ORMDL"/>
    <property type="match status" value="1"/>
</dbReference>
<dbReference type="InParanoid" id="A0A1Y1Y7T7"/>
<comment type="caution">
    <text evidence="6">The sequence shown here is derived from an EMBL/GenBank/DDBJ whole genome shotgun (WGS) entry which is preliminary data.</text>
</comment>
<evidence type="ECO:0000256" key="4">
    <source>
        <dbReference type="ARBA" id="ARBA00023136"/>
    </source>
</evidence>
<evidence type="ECO:0000256" key="2">
    <source>
        <dbReference type="ARBA" id="ARBA00022692"/>
    </source>
</evidence>
<gene>
    <name evidence="6" type="ORF">K493DRAFT_32572</name>
</gene>
<keyword evidence="3 5" id="KW-1133">Transmembrane helix</keyword>
<dbReference type="AlphaFoldDB" id="A0A1Y1Y7T7"/>
<comment type="subcellular location">
    <subcellularLocation>
        <location evidence="1">Membrane</location>
        <topology evidence="1">Multi-pass membrane protein</topology>
    </subcellularLocation>
</comment>
<evidence type="ECO:0000313" key="6">
    <source>
        <dbReference type="EMBL" id="ORX94090.1"/>
    </source>
</evidence>
<reference evidence="6 7" key="1">
    <citation type="submission" date="2016-07" db="EMBL/GenBank/DDBJ databases">
        <title>Pervasive Adenine N6-methylation of Active Genes in Fungi.</title>
        <authorList>
            <consortium name="DOE Joint Genome Institute"/>
            <person name="Mondo S.J."/>
            <person name="Dannebaum R.O."/>
            <person name="Kuo R.C."/>
            <person name="Labutti K."/>
            <person name="Haridas S."/>
            <person name="Kuo A."/>
            <person name="Salamov A."/>
            <person name="Ahrendt S.R."/>
            <person name="Lipzen A."/>
            <person name="Sullivan W."/>
            <person name="Andreopoulos W.B."/>
            <person name="Clum A."/>
            <person name="Lindquist E."/>
            <person name="Daum C."/>
            <person name="Ramamoorthy G.K."/>
            <person name="Gryganskyi A."/>
            <person name="Culley D."/>
            <person name="Magnuson J.K."/>
            <person name="James T.Y."/>
            <person name="O'Malley M.A."/>
            <person name="Stajich J.E."/>
            <person name="Spatafora J.W."/>
            <person name="Visel A."/>
            <person name="Grigoriev I.V."/>
        </authorList>
    </citation>
    <scope>NUCLEOTIDE SEQUENCE [LARGE SCALE GENOMIC DNA]</scope>
    <source>
        <strain evidence="6 7">CBS 931.73</strain>
    </source>
</reference>